<evidence type="ECO:0000313" key="1">
    <source>
        <dbReference type="EMBL" id="KAJ7745423.1"/>
    </source>
</evidence>
<keyword evidence="2" id="KW-1185">Reference proteome</keyword>
<dbReference type="Proteomes" id="UP001215280">
    <property type="component" value="Unassembled WGS sequence"/>
</dbReference>
<feature type="non-terminal residue" evidence="1">
    <location>
        <position position="93"/>
    </location>
</feature>
<name>A0AAD7N4Q2_9AGAR</name>
<dbReference type="EMBL" id="JARJLG010000103">
    <property type="protein sequence ID" value="KAJ7745423.1"/>
    <property type="molecule type" value="Genomic_DNA"/>
</dbReference>
<protein>
    <submittedName>
        <fullName evidence="1">Uncharacterized protein</fullName>
    </submittedName>
</protein>
<dbReference type="AlphaFoldDB" id="A0AAD7N4Q2"/>
<comment type="caution">
    <text evidence="1">The sequence shown here is derived from an EMBL/GenBank/DDBJ whole genome shotgun (WGS) entry which is preliminary data.</text>
</comment>
<gene>
    <name evidence="1" type="ORF">DFH07DRAFT_748911</name>
</gene>
<organism evidence="1 2">
    <name type="scientific">Mycena maculata</name>
    <dbReference type="NCBI Taxonomy" id="230809"/>
    <lineage>
        <taxon>Eukaryota</taxon>
        <taxon>Fungi</taxon>
        <taxon>Dikarya</taxon>
        <taxon>Basidiomycota</taxon>
        <taxon>Agaricomycotina</taxon>
        <taxon>Agaricomycetes</taxon>
        <taxon>Agaricomycetidae</taxon>
        <taxon>Agaricales</taxon>
        <taxon>Marasmiineae</taxon>
        <taxon>Mycenaceae</taxon>
        <taxon>Mycena</taxon>
    </lineage>
</organism>
<evidence type="ECO:0000313" key="2">
    <source>
        <dbReference type="Proteomes" id="UP001215280"/>
    </source>
</evidence>
<proteinExistence type="predicted"/>
<sequence>RGKLYSRYRVCGAKIPRYGVGGSSTLGRSSISTIGSPIFIPRPDFLWSAQVDGGWSRLGILDIPTVVAQIEVILRLIYSLDAKHTQETPPATP</sequence>
<reference evidence="1" key="1">
    <citation type="submission" date="2023-03" db="EMBL/GenBank/DDBJ databases">
        <title>Massive genome expansion in bonnet fungi (Mycena s.s.) driven by repeated elements and novel gene families across ecological guilds.</title>
        <authorList>
            <consortium name="Lawrence Berkeley National Laboratory"/>
            <person name="Harder C.B."/>
            <person name="Miyauchi S."/>
            <person name="Viragh M."/>
            <person name="Kuo A."/>
            <person name="Thoen E."/>
            <person name="Andreopoulos B."/>
            <person name="Lu D."/>
            <person name="Skrede I."/>
            <person name="Drula E."/>
            <person name="Henrissat B."/>
            <person name="Morin E."/>
            <person name="Kohler A."/>
            <person name="Barry K."/>
            <person name="LaButti K."/>
            <person name="Morin E."/>
            <person name="Salamov A."/>
            <person name="Lipzen A."/>
            <person name="Mereny Z."/>
            <person name="Hegedus B."/>
            <person name="Baldrian P."/>
            <person name="Stursova M."/>
            <person name="Weitz H."/>
            <person name="Taylor A."/>
            <person name="Grigoriev I.V."/>
            <person name="Nagy L.G."/>
            <person name="Martin F."/>
            <person name="Kauserud H."/>
        </authorList>
    </citation>
    <scope>NUCLEOTIDE SEQUENCE</scope>
    <source>
        <strain evidence="1">CBHHK188m</strain>
    </source>
</reference>
<accession>A0AAD7N4Q2</accession>